<keyword evidence="7" id="KW-0501">Molybdenum cofactor biosynthesis</keyword>
<gene>
    <name evidence="9" type="ORF">FEM03_16905</name>
</gene>
<proteinExistence type="predicted"/>
<feature type="domain" description="MobA-like NTP transferase" evidence="8">
    <location>
        <begin position="9"/>
        <end position="144"/>
    </location>
</feature>
<keyword evidence="10" id="KW-1185">Reference proteome</keyword>
<dbReference type="PANTHER" id="PTHR19136">
    <property type="entry name" value="MOLYBDENUM COFACTOR GUANYLYLTRANSFERASE"/>
    <property type="match status" value="1"/>
</dbReference>
<dbReference type="Pfam" id="PF12804">
    <property type="entry name" value="NTP_transf_3"/>
    <property type="match status" value="1"/>
</dbReference>
<keyword evidence="2 9" id="KW-0808">Transferase</keyword>
<organism evidence="9 10">
    <name type="scientific">Phragmitibacter flavus</name>
    <dbReference type="NCBI Taxonomy" id="2576071"/>
    <lineage>
        <taxon>Bacteria</taxon>
        <taxon>Pseudomonadati</taxon>
        <taxon>Verrucomicrobiota</taxon>
        <taxon>Verrucomicrobiia</taxon>
        <taxon>Verrucomicrobiales</taxon>
        <taxon>Verrucomicrobiaceae</taxon>
        <taxon>Phragmitibacter</taxon>
    </lineage>
</organism>
<name>A0A5R8KBG1_9BACT</name>
<dbReference type="InterPro" id="IPR029044">
    <property type="entry name" value="Nucleotide-diphossugar_trans"/>
</dbReference>
<dbReference type="GO" id="GO:0006777">
    <property type="term" value="P:Mo-molybdopterin cofactor biosynthetic process"/>
    <property type="evidence" value="ECO:0007669"/>
    <property type="project" value="UniProtKB-KW"/>
</dbReference>
<evidence type="ECO:0000259" key="8">
    <source>
        <dbReference type="Pfam" id="PF12804"/>
    </source>
</evidence>
<evidence type="ECO:0000256" key="3">
    <source>
        <dbReference type="ARBA" id="ARBA00022723"/>
    </source>
</evidence>
<dbReference type="OrthoDB" id="9788394at2"/>
<keyword evidence="6" id="KW-0342">GTP-binding</keyword>
<dbReference type="Gene3D" id="3.90.550.10">
    <property type="entry name" value="Spore Coat Polysaccharide Biosynthesis Protein SpsA, Chain A"/>
    <property type="match status" value="1"/>
</dbReference>
<evidence type="ECO:0000256" key="5">
    <source>
        <dbReference type="ARBA" id="ARBA00022842"/>
    </source>
</evidence>
<dbReference type="GO" id="GO:0016779">
    <property type="term" value="F:nucleotidyltransferase activity"/>
    <property type="evidence" value="ECO:0007669"/>
    <property type="project" value="UniProtKB-KW"/>
</dbReference>
<protein>
    <submittedName>
        <fullName evidence="9">Molybdenum cofactor guanylyltransferase</fullName>
    </submittedName>
</protein>
<keyword evidence="3" id="KW-0479">Metal-binding</keyword>
<accession>A0A5R8KBG1</accession>
<keyword evidence="5" id="KW-0460">Magnesium</keyword>
<evidence type="ECO:0000256" key="2">
    <source>
        <dbReference type="ARBA" id="ARBA00022679"/>
    </source>
</evidence>
<dbReference type="InterPro" id="IPR013482">
    <property type="entry name" value="Molybde_CF_guanTrfase"/>
</dbReference>
<evidence type="ECO:0000256" key="4">
    <source>
        <dbReference type="ARBA" id="ARBA00022741"/>
    </source>
</evidence>
<evidence type="ECO:0000313" key="10">
    <source>
        <dbReference type="Proteomes" id="UP000306196"/>
    </source>
</evidence>
<evidence type="ECO:0000256" key="6">
    <source>
        <dbReference type="ARBA" id="ARBA00023134"/>
    </source>
</evidence>
<dbReference type="Proteomes" id="UP000306196">
    <property type="component" value="Unassembled WGS sequence"/>
</dbReference>
<dbReference type="GO" id="GO:0005525">
    <property type="term" value="F:GTP binding"/>
    <property type="evidence" value="ECO:0007669"/>
    <property type="project" value="UniProtKB-KW"/>
</dbReference>
<dbReference type="EMBL" id="VAUV01000012">
    <property type="protein sequence ID" value="TLD69636.1"/>
    <property type="molecule type" value="Genomic_DNA"/>
</dbReference>
<dbReference type="CDD" id="cd02503">
    <property type="entry name" value="MobA"/>
    <property type="match status" value="1"/>
</dbReference>
<keyword evidence="1" id="KW-0963">Cytoplasm</keyword>
<dbReference type="GO" id="GO:0046872">
    <property type="term" value="F:metal ion binding"/>
    <property type="evidence" value="ECO:0007669"/>
    <property type="project" value="UniProtKB-KW"/>
</dbReference>
<dbReference type="PANTHER" id="PTHR19136:SF81">
    <property type="entry name" value="MOLYBDENUM COFACTOR GUANYLYLTRANSFERASE"/>
    <property type="match status" value="1"/>
</dbReference>
<dbReference type="InterPro" id="IPR025877">
    <property type="entry name" value="MobA-like_NTP_Trfase"/>
</dbReference>
<evidence type="ECO:0000256" key="1">
    <source>
        <dbReference type="ARBA" id="ARBA00022490"/>
    </source>
</evidence>
<dbReference type="SUPFAM" id="SSF53448">
    <property type="entry name" value="Nucleotide-diphospho-sugar transferases"/>
    <property type="match status" value="1"/>
</dbReference>
<keyword evidence="9" id="KW-0548">Nucleotidyltransferase</keyword>
<dbReference type="RefSeq" id="WP_138087464.1">
    <property type="nucleotide sequence ID" value="NZ_VAUV01000012.1"/>
</dbReference>
<comment type="caution">
    <text evidence="9">The sequence shown here is derived from an EMBL/GenBank/DDBJ whole genome shotgun (WGS) entry which is preliminary data.</text>
</comment>
<reference evidence="9 10" key="1">
    <citation type="submission" date="2019-05" db="EMBL/GenBank/DDBJ databases">
        <title>Verrucobacter flavum gen. nov., sp. nov. a new member of the family Verrucomicrobiaceae.</title>
        <authorList>
            <person name="Szuroczki S."/>
            <person name="Abbaszade G."/>
            <person name="Szabo A."/>
            <person name="Felfoldi T."/>
            <person name="Schumann P."/>
            <person name="Boka K."/>
            <person name="Keki Z."/>
            <person name="Toumi M."/>
            <person name="Toth E."/>
        </authorList>
    </citation>
    <scope>NUCLEOTIDE SEQUENCE [LARGE SCALE GENOMIC DNA]</scope>
    <source>
        <strain evidence="9 10">MG-N-17</strain>
    </source>
</reference>
<keyword evidence="4" id="KW-0547">Nucleotide-binding</keyword>
<evidence type="ECO:0000256" key="7">
    <source>
        <dbReference type="ARBA" id="ARBA00023150"/>
    </source>
</evidence>
<dbReference type="AlphaFoldDB" id="A0A5R8KBG1"/>
<evidence type="ECO:0000313" key="9">
    <source>
        <dbReference type="EMBL" id="TLD69636.1"/>
    </source>
</evidence>
<sequence>MPNVPFAAALIAGGLSRRMGHDKAFIPWDDQPLWQHQLAKLRSLNPQKLLISCRQNQLIASPDALILHDPIEDLGPLPAIARCIEVAAPLPLLVLAVDMPHISIDLLQSMLINPNGIIFKSDRGYEPLCAFYPSTVLSLLANHTRLQTFAQQAIDLGLLHTQTLTDNQKPTFLNLNHPSDLPSCHPPSPSP</sequence>